<dbReference type="Pfam" id="PF01875">
    <property type="entry name" value="Memo"/>
    <property type="match status" value="1"/>
</dbReference>
<evidence type="ECO:0000256" key="1">
    <source>
        <dbReference type="ARBA" id="ARBA00006315"/>
    </source>
</evidence>
<accession>A0A2N5J6P0</accession>
<reference evidence="4 5" key="1">
    <citation type="submission" date="2017-07" db="EMBL/GenBank/DDBJ databases">
        <title>Bifidobacterium novel species.</title>
        <authorList>
            <person name="Lugli G.A."/>
            <person name="Milani C."/>
            <person name="Duranti S."/>
            <person name="Mangifesta M."/>
        </authorList>
    </citation>
    <scope>NUCLEOTIDE SEQUENCE [LARGE SCALE GENOMIC DNA]</scope>
    <source>
        <strain evidence="4 5">77</strain>
    </source>
</reference>
<dbReference type="RefSeq" id="WP_243394262.1">
    <property type="nucleotide sequence ID" value="NZ_NMWT01000001.1"/>
</dbReference>
<dbReference type="Proteomes" id="UP000235034">
    <property type="component" value="Unassembled WGS sequence"/>
</dbReference>
<dbReference type="PANTHER" id="PTHR11060:SF0">
    <property type="entry name" value="PROTEIN MEMO1"/>
    <property type="match status" value="1"/>
</dbReference>
<keyword evidence="5" id="KW-1185">Reference proteome</keyword>
<proteinExistence type="inferred from homology"/>
<evidence type="ECO:0000256" key="2">
    <source>
        <dbReference type="SAM" id="MobiDB-lite"/>
    </source>
</evidence>
<dbReference type="InterPro" id="IPR002737">
    <property type="entry name" value="MEMO1_fam"/>
</dbReference>
<feature type="region of interest" description="Disordered" evidence="2">
    <location>
        <begin position="318"/>
        <end position="337"/>
    </location>
</feature>
<dbReference type="InterPro" id="IPR002733">
    <property type="entry name" value="AMMECR1_domain"/>
</dbReference>
<comment type="caution">
    <text evidence="4">The sequence shown here is derived from an EMBL/GenBank/DDBJ whole genome shotgun (WGS) entry which is preliminary data.</text>
</comment>
<dbReference type="NCBIfam" id="TIGR04336">
    <property type="entry name" value="AmmeMemoSam_B"/>
    <property type="match status" value="1"/>
</dbReference>
<dbReference type="CDD" id="cd07361">
    <property type="entry name" value="MEMO_like"/>
    <property type="match status" value="1"/>
</dbReference>
<evidence type="ECO:0000313" key="4">
    <source>
        <dbReference type="EMBL" id="PLS29875.1"/>
    </source>
</evidence>
<protein>
    <submittedName>
        <fullName evidence="4">AMMECR1 family protein</fullName>
    </submittedName>
</protein>
<dbReference type="PROSITE" id="PS51112">
    <property type="entry name" value="AMMECR1"/>
    <property type="match status" value="1"/>
</dbReference>
<gene>
    <name evidence="4" type="ORF">Uis4E_0216</name>
</gene>
<dbReference type="AlphaFoldDB" id="A0A2N5J6P0"/>
<evidence type="ECO:0000313" key="5">
    <source>
        <dbReference type="Proteomes" id="UP000235034"/>
    </source>
</evidence>
<name>A0A2N5J6P0_9BIFI</name>
<feature type="region of interest" description="Disordered" evidence="2">
    <location>
        <begin position="342"/>
        <end position="376"/>
    </location>
</feature>
<dbReference type="PANTHER" id="PTHR11060">
    <property type="entry name" value="PROTEIN MEMO1"/>
    <property type="match status" value="1"/>
</dbReference>
<dbReference type="Pfam" id="PF01871">
    <property type="entry name" value="AMMECR1"/>
    <property type="match status" value="1"/>
</dbReference>
<dbReference type="InterPro" id="IPR036071">
    <property type="entry name" value="AMMECR1_dom_sf"/>
</dbReference>
<dbReference type="Gene3D" id="3.30.1490.150">
    <property type="entry name" value="Hypothetical protein ph0010, domain 2"/>
    <property type="match status" value="1"/>
</dbReference>
<sequence length="604" mass="64140">MTQPKEQSNEGSTRIRPAAVAGAFYPADRAALRRMLDRQLEYGRELVAKLAGAAANPLPQGAPKAVIVPHAGYVYSGTTAALAYALLERGRGRITRAVIVGPTHRVAVRGVAAPSADAFATPLGVVSIDTAAEKRAMEQAPALIVNDPTHAREHAVEVQIPFLQTVLGPDIEIVPLNAGDASPREVGDVLRALWGGPETVIVISSDLSHYHPQAYARALDDATIDAIARRDGPIRPDRACGAYPVNGLLDVLTRGLVPAASGPAGTAGSASSFTMRLLGRSTSGDDGVVAIAGEERPAMRDPDEAVVGYASFAVWEDDDHPQSATPTAPASGGGVHGAHCYGTGHRTVPSSGGDAHADATDAITDANDSPTAHADDVYTDTHTNDTHTDESRGDVLLRLARAAIRAHLGLDDESPQSPDSVESIIASHPWLDEPGASFVTLTEGGELRGCIGTLEAHQPLGRDVAEHAVDAASRDPRFLPVAAEEYPLLDVEVSILSQPEPILVVTPEWRRGDDGRMTAVPSEHPVRSRNELERALRPGRDGLILAERDGRRRATFLPQVWEQLPNPHEFVAHLLAKAGLDAALDWRNSEIVCERYEVTAHADH</sequence>
<evidence type="ECO:0000259" key="3">
    <source>
        <dbReference type="PROSITE" id="PS51112"/>
    </source>
</evidence>
<comment type="similarity">
    <text evidence="1">Belongs to the MEMO1 family.</text>
</comment>
<dbReference type="Gene3D" id="3.40.830.10">
    <property type="entry name" value="LigB-like"/>
    <property type="match status" value="1"/>
</dbReference>
<dbReference type="EMBL" id="NMWT01000001">
    <property type="protein sequence ID" value="PLS29875.1"/>
    <property type="molecule type" value="Genomic_DNA"/>
</dbReference>
<dbReference type="Gene3D" id="3.30.700.20">
    <property type="entry name" value="Hypothetical protein ph0010, domain 1"/>
    <property type="match status" value="1"/>
</dbReference>
<organism evidence="4 5">
    <name type="scientific">Bifidobacterium parmae</name>
    <dbReference type="NCBI Taxonomy" id="361854"/>
    <lineage>
        <taxon>Bacteria</taxon>
        <taxon>Bacillati</taxon>
        <taxon>Actinomycetota</taxon>
        <taxon>Actinomycetes</taxon>
        <taxon>Bifidobacteriales</taxon>
        <taxon>Bifidobacteriaceae</taxon>
        <taxon>Bifidobacterium</taxon>
    </lineage>
</organism>
<feature type="domain" description="AMMECR1" evidence="3">
    <location>
        <begin position="391"/>
        <end position="604"/>
    </location>
</feature>
<dbReference type="InterPro" id="IPR027485">
    <property type="entry name" value="AMMECR1_N"/>
</dbReference>
<dbReference type="SUPFAM" id="SSF143447">
    <property type="entry name" value="AMMECR1-like"/>
    <property type="match status" value="1"/>
</dbReference>